<feature type="active site" evidence="11">
    <location>
        <position position="37"/>
    </location>
</feature>
<evidence type="ECO:0000256" key="12">
    <source>
        <dbReference type="RuleBase" id="RU362041"/>
    </source>
</evidence>
<accession>A0A1E1WXG7</accession>
<evidence type="ECO:0000256" key="1">
    <source>
        <dbReference type="ARBA" id="ARBA00004434"/>
    </source>
</evidence>
<evidence type="ECO:0000256" key="6">
    <source>
        <dbReference type="ARBA" id="ARBA00022792"/>
    </source>
</evidence>
<comment type="similarity">
    <text evidence="2">Belongs to the peptidase S26 family. IMP2 subfamily.</text>
</comment>
<dbReference type="Gene3D" id="2.10.109.10">
    <property type="entry name" value="Umud Fragment, subunit A"/>
    <property type="match status" value="1"/>
</dbReference>
<evidence type="ECO:0000256" key="4">
    <source>
        <dbReference type="ARBA" id="ARBA00022670"/>
    </source>
</evidence>
<evidence type="ECO:0000256" key="9">
    <source>
        <dbReference type="ARBA" id="ARBA00023128"/>
    </source>
</evidence>
<keyword evidence="8" id="KW-1133">Transmembrane helix</keyword>
<dbReference type="PANTHER" id="PTHR46041">
    <property type="entry name" value="MITOCHONDRIAL INNER MEMBRANE PROTEASE SUBUNIT 2"/>
    <property type="match status" value="1"/>
</dbReference>
<keyword evidence="4 12" id="KW-0645">Protease</keyword>
<comment type="subcellular location">
    <subcellularLocation>
        <location evidence="1">Mitochondrion inner membrane</location>
        <topology evidence="1">Single-pass membrane protein</topology>
    </subcellularLocation>
</comment>
<evidence type="ECO:0000256" key="8">
    <source>
        <dbReference type="ARBA" id="ARBA00022989"/>
    </source>
</evidence>
<evidence type="ECO:0000256" key="10">
    <source>
        <dbReference type="ARBA" id="ARBA00023136"/>
    </source>
</evidence>
<dbReference type="EC" id="3.4.21.-" evidence="12"/>
<proteinExistence type="evidence at transcript level"/>
<evidence type="ECO:0000256" key="2">
    <source>
        <dbReference type="ARBA" id="ARBA00007066"/>
    </source>
</evidence>
<evidence type="ECO:0000259" key="13">
    <source>
        <dbReference type="Pfam" id="PF10502"/>
    </source>
</evidence>
<sequence>MWRQRTLIVLRRAALGLPVAVAFVDCVAYVAKVEGVSMQPELNPEPEAFSDYVLLNRWASRSYELQRGEVVAIKSPRDPSQRLIKRVVALEGDTVRTLGYRERLVTVPRGHCWLEGDNHAQSFDSNRFGPVAMGLLVARASHRVWPPSRWGRLETRPAEPHRLLEPRGRS</sequence>
<dbReference type="GO" id="GO:0042720">
    <property type="term" value="C:mitochondrial inner membrane peptidase complex"/>
    <property type="evidence" value="ECO:0007669"/>
    <property type="project" value="InterPro"/>
</dbReference>
<feature type="domain" description="Peptidase S26" evidence="13">
    <location>
        <begin position="17"/>
        <end position="96"/>
    </location>
</feature>
<dbReference type="PRINTS" id="PR00727">
    <property type="entry name" value="LEADERPTASE"/>
</dbReference>
<evidence type="ECO:0000256" key="11">
    <source>
        <dbReference type="PIRSR" id="PIRSR600223-1"/>
    </source>
</evidence>
<dbReference type="InterPro" id="IPR019533">
    <property type="entry name" value="Peptidase_S26"/>
</dbReference>
<evidence type="ECO:0000256" key="7">
    <source>
        <dbReference type="ARBA" id="ARBA00022801"/>
    </source>
</evidence>
<dbReference type="GO" id="GO:0004252">
    <property type="term" value="F:serine-type endopeptidase activity"/>
    <property type="evidence" value="ECO:0007669"/>
    <property type="project" value="InterPro"/>
</dbReference>
<dbReference type="EMBL" id="GFAC01007504">
    <property type="protein sequence ID" value="JAT91684.1"/>
    <property type="molecule type" value="mRNA"/>
</dbReference>
<keyword evidence="6 12" id="KW-0999">Mitochondrion inner membrane</keyword>
<feature type="domain" description="Peptidase S26" evidence="13">
    <location>
        <begin position="103"/>
        <end position="145"/>
    </location>
</feature>
<dbReference type="FunFam" id="2.10.109.10:FF:000005">
    <property type="entry name" value="Mitochondrial inner membrane protease subunit"/>
    <property type="match status" value="1"/>
</dbReference>
<keyword evidence="7 12" id="KW-0378">Hydrolase</keyword>
<keyword evidence="10" id="KW-0472">Membrane</keyword>
<dbReference type="InterPro" id="IPR036286">
    <property type="entry name" value="LexA/Signal_pep-like_sf"/>
</dbReference>
<reference evidence="14" key="1">
    <citation type="journal article" date="2017" name="Front. Cell. Infect. Microbiol.">
        <title>The Distinct Transcriptional Response of the Midgut of Amblyomma sculptum and Amblyomma aureolatum Ticks to Rickettsia rickettsii Correlates to Their Differences in Susceptibility to Infection.</title>
        <authorList>
            <person name="Martins L.A."/>
            <person name="Galletti M.F.B.M."/>
            <person name="Ribeiro J.M."/>
            <person name="Fujita A."/>
            <person name="Costa F.B."/>
            <person name="Labruna M.B."/>
            <person name="Daffre S."/>
            <person name="Fogaca A.C."/>
        </authorList>
    </citation>
    <scope>NUCLEOTIDE SEQUENCE</scope>
</reference>
<keyword evidence="9 12" id="KW-0496">Mitochondrion</keyword>
<dbReference type="GO" id="GO:0006465">
    <property type="term" value="P:signal peptide processing"/>
    <property type="evidence" value="ECO:0007669"/>
    <property type="project" value="InterPro"/>
</dbReference>
<dbReference type="PANTHER" id="PTHR46041:SF2">
    <property type="entry name" value="MITOCHONDRIAL INNER MEMBRANE PROTEASE SUBUNIT 2"/>
    <property type="match status" value="1"/>
</dbReference>
<dbReference type="NCBIfam" id="TIGR02227">
    <property type="entry name" value="sigpep_I_bact"/>
    <property type="match status" value="1"/>
</dbReference>
<dbReference type="InterPro" id="IPR037730">
    <property type="entry name" value="IMP2"/>
</dbReference>
<keyword evidence="5" id="KW-0812">Transmembrane</keyword>
<dbReference type="Pfam" id="PF10502">
    <property type="entry name" value="Peptidase_S26"/>
    <property type="match status" value="2"/>
</dbReference>
<protein>
    <recommendedName>
        <fullName evidence="12">Mitochondrial inner membrane protease subunit</fullName>
        <ecNumber evidence="12">3.4.21.-</ecNumber>
    </recommendedName>
</protein>
<dbReference type="AlphaFoldDB" id="A0A1E1WXG7"/>
<name>A0A1E1WXG7_9ACAR</name>
<comment type="subunit">
    <text evidence="3">Heterodimer of 2 subunits, IMMPL1 and IMMPL2.</text>
</comment>
<feature type="active site" evidence="11">
    <location>
        <position position="85"/>
    </location>
</feature>
<evidence type="ECO:0000256" key="3">
    <source>
        <dbReference type="ARBA" id="ARBA00011805"/>
    </source>
</evidence>
<dbReference type="CDD" id="cd06530">
    <property type="entry name" value="S26_SPase_I"/>
    <property type="match status" value="1"/>
</dbReference>
<dbReference type="SUPFAM" id="SSF51306">
    <property type="entry name" value="LexA/Signal peptidase"/>
    <property type="match status" value="1"/>
</dbReference>
<dbReference type="InterPro" id="IPR000223">
    <property type="entry name" value="Pept_S26A_signal_pept_1"/>
</dbReference>
<evidence type="ECO:0000313" key="14">
    <source>
        <dbReference type="EMBL" id="JAT91684.1"/>
    </source>
</evidence>
<evidence type="ECO:0000256" key="5">
    <source>
        <dbReference type="ARBA" id="ARBA00022692"/>
    </source>
</evidence>
<dbReference type="GO" id="GO:0006627">
    <property type="term" value="P:protein processing involved in protein targeting to mitochondrion"/>
    <property type="evidence" value="ECO:0007669"/>
    <property type="project" value="InterPro"/>
</dbReference>
<organism evidence="14">
    <name type="scientific">Amblyomma aureolatum</name>
    <dbReference type="NCBI Taxonomy" id="187763"/>
    <lineage>
        <taxon>Eukaryota</taxon>
        <taxon>Metazoa</taxon>
        <taxon>Ecdysozoa</taxon>
        <taxon>Arthropoda</taxon>
        <taxon>Chelicerata</taxon>
        <taxon>Arachnida</taxon>
        <taxon>Acari</taxon>
        <taxon>Parasitiformes</taxon>
        <taxon>Ixodida</taxon>
        <taxon>Ixodoidea</taxon>
        <taxon>Ixodidae</taxon>
        <taxon>Amblyomminae</taxon>
        <taxon>Amblyomma</taxon>
    </lineage>
</organism>